<evidence type="ECO:0000313" key="3">
    <source>
        <dbReference type="Proteomes" id="UP000198935"/>
    </source>
</evidence>
<dbReference type="InterPro" id="IPR018540">
    <property type="entry name" value="Spo0E-like"/>
</dbReference>
<dbReference type="STRING" id="1503961.SAMN05421736_11129"/>
<evidence type="ECO:0000313" key="2">
    <source>
        <dbReference type="EMBL" id="SDZ37602.1"/>
    </source>
</evidence>
<dbReference type="SUPFAM" id="SSF140500">
    <property type="entry name" value="BAS1536-like"/>
    <property type="match status" value="1"/>
</dbReference>
<dbReference type="Pfam" id="PF09388">
    <property type="entry name" value="SpoOE-like"/>
    <property type="match status" value="1"/>
</dbReference>
<dbReference type="Proteomes" id="UP000198935">
    <property type="component" value="Unassembled WGS sequence"/>
</dbReference>
<sequence>MTNTISQQELLKEIESARNKMHELSYKMNRTSKEVVEISTYLDQLLNRYQSLAAKNENQQR</sequence>
<dbReference type="GO" id="GO:0046983">
    <property type="term" value="F:protein dimerization activity"/>
    <property type="evidence" value="ECO:0007669"/>
    <property type="project" value="InterPro"/>
</dbReference>
<evidence type="ECO:0000256" key="1">
    <source>
        <dbReference type="SAM" id="Coils"/>
    </source>
</evidence>
<organism evidence="2 3">
    <name type="scientific">Evansella caseinilytica</name>
    <dbReference type="NCBI Taxonomy" id="1503961"/>
    <lineage>
        <taxon>Bacteria</taxon>
        <taxon>Bacillati</taxon>
        <taxon>Bacillota</taxon>
        <taxon>Bacilli</taxon>
        <taxon>Bacillales</taxon>
        <taxon>Bacillaceae</taxon>
        <taxon>Evansella</taxon>
    </lineage>
</organism>
<protein>
    <submittedName>
        <fullName evidence="2">Stage 0 sporulation regulatory protein</fullName>
    </submittedName>
</protein>
<keyword evidence="1" id="KW-0175">Coiled coil</keyword>
<keyword evidence="3" id="KW-1185">Reference proteome</keyword>
<dbReference type="EMBL" id="FNPI01000011">
    <property type="protein sequence ID" value="SDZ37602.1"/>
    <property type="molecule type" value="Genomic_DNA"/>
</dbReference>
<dbReference type="InterPro" id="IPR036638">
    <property type="entry name" value="HLH_DNA-bd_sf"/>
</dbReference>
<dbReference type="GO" id="GO:0043937">
    <property type="term" value="P:regulation of sporulation"/>
    <property type="evidence" value="ECO:0007669"/>
    <property type="project" value="InterPro"/>
</dbReference>
<feature type="coiled-coil region" evidence="1">
    <location>
        <begin position="7"/>
        <end position="34"/>
    </location>
</feature>
<dbReference type="OrthoDB" id="2893507at2"/>
<gene>
    <name evidence="2" type="ORF">SAMN05421736_11129</name>
</gene>
<proteinExistence type="predicted"/>
<accession>A0A1H3SI03</accession>
<name>A0A1H3SI03_9BACI</name>
<reference evidence="3" key="1">
    <citation type="submission" date="2016-10" db="EMBL/GenBank/DDBJ databases">
        <authorList>
            <person name="Varghese N."/>
            <person name="Submissions S."/>
        </authorList>
    </citation>
    <scope>NUCLEOTIDE SEQUENCE [LARGE SCALE GENOMIC DNA]</scope>
    <source>
        <strain evidence="3">SP</strain>
    </source>
</reference>
<dbReference type="InterPro" id="IPR037208">
    <property type="entry name" value="Spo0E-like_sf"/>
</dbReference>
<dbReference type="AlphaFoldDB" id="A0A1H3SI03"/>
<dbReference type="Gene3D" id="4.10.280.10">
    <property type="entry name" value="Helix-loop-helix DNA-binding domain"/>
    <property type="match status" value="1"/>
</dbReference>